<dbReference type="InterPro" id="IPR036610">
    <property type="entry name" value="PEBP-like_sf"/>
</dbReference>
<dbReference type="InterPro" id="IPR005247">
    <property type="entry name" value="YbhB_YbcL/LppC-like"/>
</dbReference>
<sequence length="188" mass="20170">MSILGKLLAHRRAGESELAWNQPNLLGDTVFRLTSPDFEPEATLDIRHASHRIGGADESPALSWSGAPDASAGYLLVVEDPDAPMRKPFVHCVALLDPSVRSLSRNALRADTDEAGVRILRSGFGRGYLGPAPIKGHGPHRYVFELFALGAPLTTAAGKPLESAKPREVLAAAQAVGRARIDGFYERP</sequence>
<dbReference type="EMBL" id="NGAF01000012">
    <property type="protein sequence ID" value="OXR42720.1"/>
    <property type="molecule type" value="Genomic_DNA"/>
</dbReference>
<dbReference type="AlphaFoldDB" id="A0A231H1J7"/>
<evidence type="ECO:0000256" key="1">
    <source>
        <dbReference type="ARBA" id="ARBA00007120"/>
    </source>
</evidence>
<keyword evidence="3" id="KW-1185">Reference proteome</keyword>
<evidence type="ECO:0000313" key="3">
    <source>
        <dbReference type="Proteomes" id="UP000215506"/>
    </source>
</evidence>
<dbReference type="Proteomes" id="UP000215506">
    <property type="component" value="Unassembled WGS sequence"/>
</dbReference>
<organism evidence="2 3">
    <name type="scientific">Nocardia cerradoensis</name>
    <dbReference type="NCBI Taxonomy" id="85688"/>
    <lineage>
        <taxon>Bacteria</taxon>
        <taxon>Bacillati</taxon>
        <taxon>Actinomycetota</taxon>
        <taxon>Actinomycetes</taxon>
        <taxon>Mycobacteriales</taxon>
        <taxon>Nocardiaceae</taxon>
        <taxon>Nocardia</taxon>
    </lineage>
</organism>
<gene>
    <name evidence="2" type="primary">lppC_1</name>
    <name evidence="2" type="ORF">B7C42_05057</name>
</gene>
<dbReference type="CDD" id="cd00865">
    <property type="entry name" value="PEBP_bact_arch"/>
    <property type="match status" value="1"/>
</dbReference>
<dbReference type="SUPFAM" id="SSF49777">
    <property type="entry name" value="PEBP-like"/>
    <property type="match status" value="1"/>
</dbReference>
<dbReference type="Gene3D" id="3.90.280.10">
    <property type="entry name" value="PEBP-like"/>
    <property type="match status" value="1"/>
</dbReference>
<protein>
    <submittedName>
        <fullName evidence="2">Putative lipoprotein LppC</fullName>
    </submittedName>
</protein>
<dbReference type="Pfam" id="PF01161">
    <property type="entry name" value="PBP"/>
    <property type="match status" value="1"/>
</dbReference>
<proteinExistence type="inferred from homology"/>
<comment type="similarity">
    <text evidence="1">Belongs to the UPF0098 family.</text>
</comment>
<evidence type="ECO:0000313" key="2">
    <source>
        <dbReference type="EMBL" id="OXR42720.1"/>
    </source>
</evidence>
<dbReference type="InterPro" id="IPR008914">
    <property type="entry name" value="PEBP"/>
</dbReference>
<reference evidence="2 3" key="1">
    <citation type="submission" date="2017-07" db="EMBL/GenBank/DDBJ databases">
        <title>First draft Genome Sequence of Nocardia cerradoensis isolated from human infection.</title>
        <authorList>
            <person name="Carrasco G."/>
        </authorList>
    </citation>
    <scope>NUCLEOTIDE SEQUENCE [LARGE SCALE GENOMIC DNA]</scope>
    <source>
        <strain evidence="2 3">CNM20130759</strain>
    </source>
</reference>
<accession>A0A231H1J7</accession>
<dbReference type="PANTHER" id="PTHR30289:SF1">
    <property type="entry name" value="PEBP (PHOSPHATIDYLETHANOLAMINE-BINDING PROTEIN) FAMILY PROTEIN"/>
    <property type="match status" value="1"/>
</dbReference>
<dbReference type="RefSeq" id="WP_039776855.1">
    <property type="nucleotide sequence ID" value="NZ_JAAXOR010000002.1"/>
</dbReference>
<comment type="caution">
    <text evidence="2">The sequence shown here is derived from an EMBL/GenBank/DDBJ whole genome shotgun (WGS) entry which is preliminary data.</text>
</comment>
<keyword evidence="2" id="KW-0449">Lipoprotein</keyword>
<name>A0A231H1J7_9NOCA</name>
<dbReference type="PANTHER" id="PTHR30289">
    <property type="entry name" value="UNCHARACTERIZED PROTEIN YBCL-RELATED"/>
    <property type="match status" value="1"/>
</dbReference>